<evidence type="ECO:0000256" key="12">
    <source>
        <dbReference type="ARBA" id="ARBA00023136"/>
    </source>
</evidence>
<evidence type="ECO:0000256" key="20">
    <source>
        <dbReference type="SAM" id="Phobius"/>
    </source>
</evidence>
<dbReference type="PANTHER" id="PTHR21257">
    <property type="entry name" value="DELTA(14)-STEROL REDUCTASE"/>
    <property type="match status" value="1"/>
</dbReference>
<evidence type="ECO:0000256" key="8">
    <source>
        <dbReference type="ARBA" id="ARBA00022989"/>
    </source>
</evidence>
<sequence length="523" mass="58967">MADAQSAPASGEETTTTVITATTHLTLPAHPTPLTYDQLNPKSIPHEFFGPIGTGGITILAPLFTYIFFYTCNDAVGCTPTSVGGWKRSWELVGDFPTQAGKFWDWKAAAVYGAWYAFCIACWAILPGDKIEGNLLRDGTRKVYKMNGLYTLLLALGISLGVILQPGGIQAYTWLHDHWVPLISASLVMATAQAAFVYVWSYYSRELLSLGANSGNVVYDFFMGRPLNPHPPFFPSFDLKTFNEVRPGMILWVLLNISCACEQYVRLGTLTDSMLLVLVFEGWYTFDCLIQEHTILNQMDITTDGFGFMLSFGDLTWVPFTYGLQARFLAFNHVTLGPVWTAVIVAIESAGIYIFRTANNEKGNFRAGKNPKNLEFMQTERGTRLLTSGWWGRSRHPNYFGDWLIALGWCLPTGFHTPLTYYYLVFFIILLVHRQMRDDEACKKKYGKDWDKYCELVPYKIVPYVDRGTADEAREKWGQREATKWTVEGDNKGNRAWTEGRMGSKQAISEGIVLVQITLLSRL</sequence>
<keyword evidence="22" id="KW-1185">Reference proteome</keyword>
<comment type="pathway">
    <text evidence="16">Steroid biosynthesis; zymosterol biosynthesis; zymosterol from lanosterol: step 2/6.</text>
</comment>
<evidence type="ECO:0000256" key="1">
    <source>
        <dbReference type="ARBA" id="ARBA00004141"/>
    </source>
</evidence>
<dbReference type="GO" id="GO:0005789">
    <property type="term" value="C:endoplasmic reticulum membrane"/>
    <property type="evidence" value="ECO:0007669"/>
    <property type="project" value="TreeGrafter"/>
</dbReference>
<dbReference type="InterPro" id="IPR018083">
    <property type="entry name" value="Sterol_reductase_CS"/>
</dbReference>
<evidence type="ECO:0000256" key="9">
    <source>
        <dbReference type="ARBA" id="ARBA00023002"/>
    </source>
</evidence>
<evidence type="ECO:0000256" key="4">
    <source>
        <dbReference type="ARBA" id="ARBA00022516"/>
    </source>
</evidence>
<keyword evidence="5 20" id="KW-0812">Transmembrane</keyword>
<evidence type="ECO:0000256" key="6">
    <source>
        <dbReference type="ARBA" id="ARBA00022857"/>
    </source>
</evidence>
<evidence type="ECO:0000256" key="15">
    <source>
        <dbReference type="ARBA" id="ARBA00052254"/>
    </source>
</evidence>
<evidence type="ECO:0000256" key="5">
    <source>
        <dbReference type="ARBA" id="ARBA00022692"/>
    </source>
</evidence>
<dbReference type="FunFam" id="1.20.120.1630:FF:000009">
    <property type="entry name" value="C-14 sterol reductase"/>
    <property type="match status" value="1"/>
</dbReference>
<organism evidence="21 22">
    <name type="scientific">Kwoniella shandongensis</name>
    <dbReference type="NCBI Taxonomy" id="1734106"/>
    <lineage>
        <taxon>Eukaryota</taxon>
        <taxon>Fungi</taxon>
        <taxon>Dikarya</taxon>
        <taxon>Basidiomycota</taxon>
        <taxon>Agaricomycotina</taxon>
        <taxon>Tremellomycetes</taxon>
        <taxon>Tremellales</taxon>
        <taxon>Cryptococcaceae</taxon>
        <taxon>Kwoniella</taxon>
    </lineage>
</organism>
<dbReference type="Gene3D" id="1.20.120.1630">
    <property type="match status" value="1"/>
</dbReference>
<reference evidence="21" key="1">
    <citation type="submission" date="2017-08" db="EMBL/GenBank/DDBJ databases">
        <authorList>
            <person name="Cuomo C."/>
            <person name="Billmyre B."/>
            <person name="Heitman J."/>
        </authorList>
    </citation>
    <scope>NUCLEOTIDE SEQUENCE</scope>
    <source>
        <strain evidence="21">CBS 12478</strain>
    </source>
</reference>
<keyword evidence="14" id="KW-0753">Steroid metabolism</keyword>
<comment type="catalytic activity">
    <reaction evidence="15">
        <text>4,4-dimethyl-5alpha-cholesta-8,24-dien-3beta-ol + NADP(+) = 4,4-dimethyl-5alpha-cholesta-8,14,24-trien-3beta-ol + NADPH + H(+)</text>
        <dbReference type="Rhea" id="RHEA:18561"/>
        <dbReference type="ChEBI" id="CHEBI:15378"/>
        <dbReference type="ChEBI" id="CHEBI:17813"/>
        <dbReference type="ChEBI" id="CHEBI:18364"/>
        <dbReference type="ChEBI" id="CHEBI:57783"/>
        <dbReference type="ChEBI" id="CHEBI:58349"/>
        <dbReference type="EC" id="1.3.1.70"/>
    </reaction>
    <physiologicalReaction direction="right-to-left" evidence="15">
        <dbReference type="Rhea" id="RHEA:18563"/>
    </physiologicalReaction>
</comment>
<dbReference type="PROSITE" id="PS01018">
    <property type="entry name" value="STEROL_REDUCT_2"/>
    <property type="match status" value="1"/>
</dbReference>
<evidence type="ECO:0000256" key="3">
    <source>
        <dbReference type="ARBA" id="ARBA00012413"/>
    </source>
</evidence>
<evidence type="ECO:0000256" key="7">
    <source>
        <dbReference type="ARBA" id="ARBA00022955"/>
    </source>
</evidence>
<keyword evidence="4" id="KW-0444">Lipid biosynthesis</keyword>
<reference evidence="21" key="2">
    <citation type="submission" date="2024-01" db="EMBL/GenBank/DDBJ databases">
        <title>Comparative genomics of Cryptococcus and Kwoniella reveals pathogenesis evolution and contrasting modes of karyotype evolution via chromosome fusion or intercentromeric recombination.</title>
        <authorList>
            <person name="Coelho M.A."/>
            <person name="David-Palma M."/>
            <person name="Shea T."/>
            <person name="Bowers K."/>
            <person name="McGinley-Smith S."/>
            <person name="Mohammad A.W."/>
            <person name="Gnirke A."/>
            <person name="Yurkov A.M."/>
            <person name="Nowrousian M."/>
            <person name="Sun S."/>
            <person name="Cuomo C.A."/>
            <person name="Heitman J."/>
        </authorList>
    </citation>
    <scope>NUCLEOTIDE SEQUENCE</scope>
    <source>
        <strain evidence="21">CBS 12478</strain>
    </source>
</reference>
<keyword evidence="11" id="KW-0443">Lipid metabolism</keyword>
<comment type="similarity">
    <text evidence="2">Belongs to the ERG4/ERG24 family.</text>
</comment>
<evidence type="ECO:0000256" key="19">
    <source>
        <dbReference type="ARBA" id="ARBA00083315"/>
    </source>
</evidence>
<evidence type="ECO:0000313" key="22">
    <source>
        <dbReference type="Proteomes" id="UP000322225"/>
    </source>
</evidence>
<keyword evidence="13" id="KW-1207">Sterol metabolism</keyword>
<evidence type="ECO:0000256" key="14">
    <source>
        <dbReference type="ARBA" id="ARBA00023221"/>
    </source>
</evidence>
<feature type="transmembrane region" description="Helical" evidence="20">
    <location>
        <begin position="334"/>
        <end position="355"/>
    </location>
</feature>
<keyword evidence="9" id="KW-0560">Oxidoreductase</keyword>
<feature type="transmembrane region" description="Helical" evidence="20">
    <location>
        <begin position="179"/>
        <end position="200"/>
    </location>
</feature>
<dbReference type="Proteomes" id="UP000322225">
    <property type="component" value="Chromosome 3"/>
</dbReference>
<proteinExistence type="inferred from homology"/>
<feature type="transmembrane region" description="Helical" evidence="20">
    <location>
        <begin position="48"/>
        <end position="69"/>
    </location>
</feature>
<dbReference type="AlphaFoldDB" id="A0AAJ8LGQ9"/>
<dbReference type="RefSeq" id="XP_065823124.1">
    <property type="nucleotide sequence ID" value="XM_065967052.1"/>
</dbReference>
<feature type="transmembrane region" description="Helical" evidence="20">
    <location>
        <begin position="147"/>
        <end position="167"/>
    </location>
</feature>
<dbReference type="InterPro" id="IPR001171">
    <property type="entry name" value="ERG24_DHCR-like"/>
</dbReference>
<evidence type="ECO:0000256" key="13">
    <source>
        <dbReference type="ARBA" id="ARBA00023166"/>
    </source>
</evidence>
<dbReference type="GO" id="GO:0006696">
    <property type="term" value="P:ergosterol biosynthetic process"/>
    <property type="evidence" value="ECO:0007669"/>
    <property type="project" value="TreeGrafter"/>
</dbReference>
<dbReference type="GeneID" id="43592071"/>
<keyword evidence="8 20" id="KW-1133">Transmembrane helix</keyword>
<name>A0AAJ8LGQ9_9TREE</name>
<feature type="transmembrane region" description="Helical" evidence="20">
    <location>
        <begin position="109"/>
        <end position="126"/>
    </location>
</feature>
<evidence type="ECO:0000256" key="10">
    <source>
        <dbReference type="ARBA" id="ARBA00023011"/>
    </source>
</evidence>
<dbReference type="PANTHER" id="PTHR21257:SF52">
    <property type="entry name" value="DELTA(14)-STEROL REDUCTASE TM7SF2"/>
    <property type="match status" value="1"/>
</dbReference>
<evidence type="ECO:0000256" key="18">
    <source>
        <dbReference type="ARBA" id="ARBA00077841"/>
    </source>
</evidence>
<keyword evidence="12 20" id="KW-0472">Membrane</keyword>
<comment type="subcellular location">
    <subcellularLocation>
        <location evidence="1">Membrane</location>
        <topology evidence="1">Multi-pass membrane protein</topology>
    </subcellularLocation>
</comment>
<accession>A0AAJ8LGQ9</accession>
<dbReference type="EC" id="1.3.1.70" evidence="3"/>
<evidence type="ECO:0000256" key="2">
    <source>
        <dbReference type="ARBA" id="ARBA00005402"/>
    </source>
</evidence>
<dbReference type="GO" id="GO:0050613">
    <property type="term" value="F:Delta14-sterol reductase activity"/>
    <property type="evidence" value="ECO:0007669"/>
    <property type="project" value="UniProtKB-EC"/>
</dbReference>
<gene>
    <name evidence="21" type="ORF">CI109_101908</name>
</gene>
<dbReference type="EMBL" id="CP144053">
    <property type="protein sequence ID" value="WWD17467.1"/>
    <property type="molecule type" value="Genomic_DNA"/>
</dbReference>
<dbReference type="KEGG" id="ksn:43592071"/>
<evidence type="ECO:0000313" key="21">
    <source>
        <dbReference type="EMBL" id="WWD17467.1"/>
    </source>
</evidence>
<evidence type="ECO:0000256" key="16">
    <source>
        <dbReference type="ARBA" id="ARBA00060638"/>
    </source>
</evidence>
<evidence type="ECO:0000256" key="17">
    <source>
        <dbReference type="ARBA" id="ARBA00074394"/>
    </source>
</evidence>
<evidence type="ECO:0000256" key="11">
    <source>
        <dbReference type="ARBA" id="ARBA00023098"/>
    </source>
</evidence>
<keyword evidence="10" id="KW-0756">Sterol biosynthesis</keyword>
<protein>
    <recommendedName>
        <fullName evidence="17">Delta(14)-sterol reductase ERG24</fullName>
        <ecNumber evidence="3">1.3.1.70</ecNumber>
    </recommendedName>
    <alternativeName>
        <fullName evidence="19">C-14 sterol reductase ERG24</fullName>
    </alternativeName>
    <alternativeName>
        <fullName evidence="18">Sterol C14-reductase ERG24</fullName>
    </alternativeName>
</protein>
<keyword evidence="6" id="KW-0521">NADP</keyword>
<dbReference type="Pfam" id="PF01222">
    <property type="entry name" value="ERG4_ERG24"/>
    <property type="match status" value="1"/>
</dbReference>
<keyword evidence="7" id="KW-0752">Steroid biosynthesis</keyword>